<gene>
    <name evidence="8" type="ORF">ABE28_020720</name>
</gene>
<feature type="domain" description="Recombinase" evidence="7">
    <location>
        <begin position="157"/>
        <end position="262"/>
    </location>
</feature>
<dbReference type="InterPro" id="IPR038109">
    <property type="entry name" value="DNA_bind_recomb_sf"/>
</dbReference>
<dbReference type="OrthoDB" id="9811097at2"/>
<dbReference type="CDD" id="cd00338">
    <property type="entry name" value="Ser_Recombinase"/>
    <property type="match status" value="1"/>
</dbReference>
<dbReference type="InterPro" id="IPR036162">
    <property type="entry name" value="Resolvase-like_N_sf"/>
</dbReference>
<dbReference type="GO" id="GO:0000150">
    <property type="term" value="F:DNA strand exchange activity"/>
    <property type="evidence" value="ECO:0007669"/>
    <property type="project" value="InterPro"/>
</dbReference>
<dbReference type="RefSeq" id="WP_064462642.1">
    <property type="nucleotide sequence ID" value="NZ_CP017080.1"/>
</dbReference>
<dbReference type="AlphaFoldDB" id="A0A1B3XUA4"/>
<dbReference type="PANTHER" id="PTHR30461">
    <property type="entry name" value="DNA-INVERTASE FROM LAMBDOID PROPHAGE"/>
    <property type="match status" value="1"/>
</dbReference>
<dbReference type="PROSITE" id="PS00397">
    <property type="entry name" value="RECOMBINASES_1"/>
    <property type="match status" value="1"/>
</dbReference>
<keyword evidence="9" id="KW-1185">Reference proteome</keyword>
<evidence type="ECO:0000259" key="6">
    <source>
        <dbReference type="PROSITE" id="PS51736"/>
    </source>
</evidence>
<dbReference type="Gene3D" id="3.40.50.1390">
    <property type="entry name" value="Resolvase, N-terminal catalytic domain"/>
    <property type="match status" value="1"/>
</dbReference>
<keyword evidence="1" id="KW-0229">DNA integration</keyword>
<feature type="active site" description="O-(5'-phospho-DNA)-serine intermediate" evidence="4 5">
    <location>
        <position position="10"/>
    </location>
</feature>
<keyword evidence="2" id="KW-0238">DNA-binding</keyword>
<organism evidence="8 9">
    <name type="scientific">Peribacillus muralis</name>
    <dbReference type="NCBI Taxonomy" id="264697"/>
    <lineage>
        <taxon>Bacteria</taxon>
        <taxon>Bacillati</taxon>
        <taxon>Bacillota</taxon>
        <taxon>Bacilli</taxon>
        <taxon>Bacillales</taxon>
        <taxon>Bacillaceae</taxon>
        <taxon>Peribacillus</taxon>
    </lineage>
</organism>
<dbReference type="EMBL" id="CP017080">
    <property type="protein sequence ID" value="AOH56800.1"/>
    <property type="molecule type" value="Genomic_DNA"/>
</dbReference>
<reference evidence="8 9" key="1">
    <citation type="submission" date="2016-08" db="EMBL/GenBank/DDBJ databases">
        <title>Complete genome sequence of Bacillus muralis G25-68, a strain with toxicity to nematodes.</title>
        <authorList>
            <person name="Zheng Z."/>
        </authorList>
    </citation>
    <scope>NUCLEOTIDE SEQUENCE [LARGE SCALE GENOMIC DNA]</scope>
    <source>
        <strain evidence="8 9">G25-68</strain>
    </source>
</reference>
<keyword evidence="3" id="KW-0233">DNA recombination</keyword>
<evidence type="ECO:0000256" key="3">
    <source>
        <dbReference type="ARBA" id="ARBA00023172"/>
    </source>
</evidence>
<protein>
    <submittedName>
        <fullName evidence="8">Resolvase</fullName>
    </submittedName>
</protein>
<dbReference type="PANTHER" id="PTHR30461:SF23">
    <property type="entry name" value="DNA RECOMBINASE-RELATED"/>
    <property type="match status" value="1"/>
</dbReference>
<dbReference type="Pfam" id="PF07508">
    <property type="entry name" value="Recombinase"/>
    <property type="match status" value="1"/>
</dbReference>
<dbReference type="Gene3D" id="3.90.1750.20">
    <property type="entry name" value="Putative Large Serine Recombinase, Chain B, Domain 2"/>
    <property type="match status" value="1"/>
</dbReference>
<dbReference type="PROSITE" id="PS51736">
    <property type="entry name" value="RECOMBINASES_3"/>
    <property type="match status" value="1"/>
</dbReference>
<dbReference type="InterPro" id="IPR006119">
    <property type="entry name" value="Resolv_N"/>
</dbReference>
<accession>A0A1B3XUA4</accession>
<dbReference type="STRING" id="264697.ABE28_020720"/>
<dbReference type="SMART" id="SM00857">
    <property type="entry name" value="Resolvase"/>
    <property type="match status" value="1"/>
</dbReference>
<dbReference type="InterPro" id="IPR050639">
    <property type="entry name" value="SSR_resolvase"/>
</dbReference>
<feature type="domain" description="Resolvase/invertase-type recombinase catalytic" evidence="6">
    <location>
        <begin position="2"/>
        <end position="149"/>
    </location>
</feature>
<dbReference type="Pfam" id="PF00239">
    <property type="entry name" value="Resolvase"/>
    <property type="match status" value="1"/>
</dbReference>
<proteinExistence type="predicted"/>
<name>A0A1B3XUA4_9BACI</name>
<dbReference type="InterPro" id="IPR011109">
    <property type="entry name" value="DNA_bind_recombinase_dom"/>
</dbReference>
<dbReference type="SUPFAM" id="SSF53041">
    <property type="entry name" value="Resolvase-like"/>
    <property type="match status" value="1"/>
</dbReference>
<evidence type="ECO:0000256" key="2">
    <source>
        <dbReference type="ARBA" id="ARBA00023125"/>
    </source>
</evidence>
<evidence type="ECO:0000256" key="5">
    <source>
        <dbReference type="PROSITE-ProRule" id="PRU10137"/>
    </source>
</evidence>
<dbReference type="GO" id="GO:0015074">
    <property type="term" value="P:DNA integration"/>
    <property type="evidence" value="ECO:0007669"/>
    <property type="project" value="UniProtKB-KW"/>
</dbReference>
<evidence type="ECO:0000313" key="8">
    <source>
        <dbReference type="EMBL" id="AOH56800.1"/>
    </source>
</evidence>
<evidence type="ECO:0000259" key="7">
    <source>
        <dbReference type="PROSITE" id="PS51737"/>
    </source>
</evidence>
<evidence type="ECO:0000256" key="4">
    <source>
        <dbReference type="PIRSR" id="PIRSR606118-50"/>
    </source>
</evidence>
<sequence>MRVAVYARVSTHEQAEEGFSIHAQRERLQAFCVSQGWEIVEEYIEEGRSAKDLDRPKMKKLLNDIRKDHIDIILVYRLDRLTRSVLDLYQLLQIFERHDVSFKSATEVYDTSTAMGRLFITLVAALAQWERENLAERVVFGMEQMVHEGMKPGGHSPFGYHFDKHFHCTILENEAKTVQRIFDWYANGLGYRAIAGRLNQLKIKPKIAKHWNPNSIRDILLNDMYIGIYRWGEIIKHQNHPPLIPEQLYHLVQKRIASKTTSREGTGKYPLTGILRCGSCNEHSMQGYHDKREGKSYYRCTICKKITWDKRILDPILEEIERLIPALDLMGRSKQTATGNKEQELKDKIKKIHAQKERWYDLFTADNNPIPKEVLFSKINQLTEKEDALSLQLERASNAHDINDPTLPTKTTIRENYCKADAFRQKELLHSIFEKIIITRERGKNQPLSIAYSLK</sequence>
<evidence type="ECO:0000313" key="9">
    <source>
        <dbReference type="Proteomes" id="UP000077926"/>
    </source>
</evidence>
<dbReference type="PROSITE" id="PS51737">
    <property type="entry name" value="RECOMBINASE_DNA_BIND"/>
    <property type="match status" value="1"/>
</dbReference>
<dbReference type="InterPro" id="IPR006118">
    <property type="entry name" value="Recombinase_CS"/>
</dbReference>
<evidence type="ECO:0000256" key="1">
    <source>
        <dbReference type="ARBA" id="ARBA00022908"/>
    </source>
</evidence>
<dbReference type="GO" id="GO:0003677">
    <property type="term" value="F:DNA binding"/>
    <property type="evidence" value="ECO:0007669"/>
    <property type="project" value="UniProtKB-KW"/>
</dbReference>
<dbReference type="KEGG" id="bmur:ABE28_020720"/>
<dbReference type="Proteomes" id="UP000077926">
    <property type="component" value="Chromosome"/>
</dbReference>